<accession>A0ABT3SV49</accession>
<dbReference type="Gene3D" id="3.40.47.10">
    <property type="match status" value="1"/>
</dbReference>
<gene>
    <name evidence="5" type="ORF">EYC87_06405</name>
</gene>
<proteinExistence type="inferred from homology"/>
<evidence type="ECO:0000256" key="2">
    <source>
        <dbReference type="ARBA" id="ARBA00022679"/>
    </source>
</evidence>
<keyword evidence="6" id="KW-1185">Reference proteome</keyword>
<dbReference type="SUPFAM" id="SSF53901">
    <property type="entry name" value="Thiolase-like"/>
    <property type="match status" value="2"/>
</dbReference>
<evidence type="ECO:0000256" key="1">
    <source>
        <dbReference type="ARBA" id="ARBA00010982"/>
    </source>
</evidence>
<keyword evidence="3" id="KW-0012">Acyltransferase</keyword>
<organism evidence="5 6">
    <name type="scientific">Candidatus Seongchinamella marina</name>
    <dbReference type="NCBI Taxonomy" id="2518990"/>
    <lineage>
        <taxon>Bacteria</taxon>
        <taxon>Pseudomonadati</taxon>
        <taxon>Pseudomonadota</taxon>
        <taxon>Gammaproteobacteria</taxon>
        <taxon>Cellvibrionales</taxon>
        <taxon>Halieaceae</taxon>
        <taxon>Seongchinamella</taxon>
    </lineage>
</organism>
<dbReference type="Proteomes" id="UP001143307">
    <property type="component" value="Unassembled WGS sequence"/>
</dbReference>
<dbReference type="InterPro" id="IPR016039">
    <property type="entry name" value="Thiolase-like"/>
</dbReference>
<protein>
    <submittedName>
        <fullName evidence="5">Acetyl-CoA acetyltransferase</fullName>
    </submittedName>
</protein>
<evidence type="ECO:0000313" key="6">
    <source>
        <dbReference type="Proteomes" id="UP001143307"/>
    </source>
</evidence>
<evidence type="ECO:0000259" key="4">
    <source>
        <dbReference type="Pfam" id="PF18313"/>
    </source>
</evidence>
<keyword evidence="2" id="KW-0808">Transferase</keyword>
<dbReference type="Pfam" id="PF18313">
    <property type="entry name" value="TLP1_add_C"/>
    <property type="match status" value="1"/>
</dbReference>
<evidence type="ECO:0000313" key="5">
    <source>
        <dbReference type="EMBL" id="MCX2973217.1"/>
    </source>
</evidence>
<dbReference type="PANTHER" id="PTHR18919:SF139">
    <property type="entry name" value="THIOLASE-LIKE PROTEIN TYPE 1 ADDITIONAL C-TERMINAL DOMAIN-CONTAINING PROTEIN"/>
    <property type="match status" value="1"/>
</dbReference>
<dbReference type="EMBL" id="SHNP01000002">
    <property type="protein sequence ID" value="MCX2973217.1"/>
    <property type="molecule type" value="Genomic_DNA"/>
</dbReference>
<dbReference type="PANTHER" id="PTHR18919">
    <property type="entry name" value="ACETYL-COA C-ACYLTRANSFERASE"/>
    <property type="match status" value="1"/>
</dbReference>
<comment type="caution">
    <text evidence="5">The sequence shown here is derived from an EMBL/GenBank/DDBJ whole genome shotgun (WGS) entry which is preliminary data.</text>
</comment>
<dbReference type="RefSeq" id="WP_279252165.1">
    <property type="nucleotide sequence ID" value="NZ_SHNP01000002.1"/>
</dbReference>
<dbReference type="Gene3D" id="2.40.50.840">
    <property type="match status" value="1"/>
</dbReference>
<sequence>MKSFDNTPIIVGAGQQTWRKPDTSRTPIDAITEVSRLALADAGADTVVQAIDAVAIVRFIADTDPGTKVLFPRNPGKHAAQRLGISNACFYQGVIGGNTPQYLVNHFAGKLAEGEHNAVLIAGAELLASLFSSLRTGDDISAWAGEQEAEPTTIGKERDGLNATEKLYSLYEPINTYPLFESSLRHHLGRSQEEHQDALAELCSAMSHVAAKNPIAWAQEALSAEQVRTVTEKNRYIGYPYTKSMNSILAVDMGASVVMTTVGKAHELGIDSSQWIYLRGGVDLNDIWHISERPGLHESPAIRLGWSKLSEATGVDIDEVTDFDIYSCFPCAVQVTCNEIGLSAQDRRGVTVTGGLPYMGGPGNNYSLHGIAEMTARLRKRDKGFGLVTANGLYLTKHSLGLYSTEPADSQWVTVNSDSLQQQIDDLPCLSLAADPVGTAIVEAFTVAFDRHGPKTGIVIAKNLTGERILAYTRADADTLNHLLEEDPVGRSGQVSVEDGINILDF</sequence>
<comment type="similarity">
    <text evidence="1">Belongs to the thiolase-like superfamily. Thiolase family.</text>
</comment>
<evidence type="ECO:0000256" key="3">
    <source>
        <dbReference type="ARBA" id="ARBA00023315"/>
    </source>
</evidence>
<name>A0ABT3SV49_9GAMM</name>
<reference evidence="5" key="1">
    <citation type="submission" date="2019-02" db="EMBL/GenBank/DDBJ databases">
        <authorList>
            <person name="Li S.-H."/>
        </authorList>
    </citation>
    <scope>NUCLEOTIDE SEQUENCE</scope>
    <source>
        <strain evidence="5">IMCC8485</strain>
    </source>
</reference>
<feature type="domain" description="Thiolase-like protein type 1 additional C-terminal" evidence="4">
    <location>
        <begin position="420"/>
        <end position="496"/>
    </location>
</feature>
<dbReference type="InterPro" id="IPR040771">
    <property type="entry name" value="TLP1_add_C"/>
</dbReference>